<evidence type="ECO:0000313" key="3">
    <source>
        <dbReference type="Proteomes" id="UP001224775"/>
    </source>
</evidence>
<comment type="caution">
    <text evidence="2">The sequence shown here is derived from an EMBL/GenBank/DDBJ whole genome shotgun (WGS) entry which is preliminary data.</text>
</comment>
<dbReference type="AlphaFoldDB" id="A0AAD8YL98"/>
<dbReference type="Proteomes" id="UP001224775">
    <property type="component" value="Unassembled WGS sequence"/>
</dbReference>
<evidence type="ECO:0000313" key="2">
    <source>
        <dbReference type="EMBL" id="KAK1747245.1"/>
    </source>
</evidence>
<feature type="region of interest" description="Disordered" evidence="1">
    <location>
        <begin position="24"/>
        <end position="45"/>
    </location>
</feature>
<reference evidence="2" key="1">
    <citation type="submission" date="2023-06" db="EMBL/GenBank/DDBJ databases">
        <title>Survivors Of The Sea: Transcriptome response of Skeletonema marinoi to long-term dormancy.</title>
        <authorList>
            <person name="Pinder M.I.M."/>
            <person name="Kourtchenko O."/>
            <person name="Robertson E.K."/>
            <person name="Larsson T."/>
            <person name="Maumus F."/>
            <person name="Osuna-Cruz C.M."/>
            <person name="Vancaester E."/>
            <person name="Stenow R."/>
            <person name="Vandepoele K."/>
            <person name="Ploug H."/>
            <person name="Bruchert V."/>
            <person name="Godhe A."/>
            <person name="Topel M."/>
        </authorList>
    </citation>
    <scope>NUCLEOTIDE SEQUENCE</scope>
    <source>
        <strain evidence="2">R05AC</strain>
    </source>
</reference>
<organism evidence="2 3">
    <name type="scientific">Skeletonema marinoi</name>
    <dbReference type="NCBI Taxonomy" id="267567"/>
    <lineage>
        <taxon>Eukaryota</taxon>
        <taxon>Sar</taxon>
        <taxon>Stramenopiles</taxon>
        <taxon>Ochrophyta</taxon>
        <taxon>Bacillariophyta</taxon>
        <taxon>Coscinodiscophyceae</taxon>
        <taxon>Thalassiosirophycidae</taxon>
        <taxon>Thalassiosirales</taxon>
        <taxon>Skeletonemataceae</taxon>
        <taxon>Skeletonema</taxon>
        <taxon>Skeletonema marinoi-dohrnii complex</taxon>
    </lineage>
</organism>
<feature type="compositionally biased region" description="Basic residues" evidence="1">
    <location>
        <begin position="348"/>
        <end position="360"/>
    </location>
</feature>
<feature type="region of interest" description="Disordered" evidence="1">
    <location>
        <begin position="348"/>
        <end position="382"/>
    </location>
</feature>
<keyword evidence="3" id="KW-1185">Reference proteome</keyword>
<feature type="compositionally biased region" description="Polar residues" evidence="1">
    <location>
        <begin position="367"/>
        <end position="381"/>
    </location>
</feature>
<gene>
    <name evidence="2" type="ORF">QTG54_002589</name>
</gene>
<evidence type="ECO:0000256" key="1">
    <source>
        <dbReference type="SAM" id="MobiDB-lite"/>
    </source>
</evidence>
<dbReference type="EMBL" id="JATAAI010000003">
    <property type="protein sequence ID" value="KAK1747245.1"/>
    <property type="molecule type" value="Genomic_DNA"/>
</dbReference>
<name>A0AAD8YL98_9STRA</name>
<sequence length="450" mass="50624">MNSGSGRRFNTVIFNDGEIVHRQNKKSTLLEGTADEQPQQGNDADVKVKEENKYVFDFSADFNGAFGLMERDEAGSMGVRKIQTTPSRTAVALSNYSSPRSVIFPSIYDTPTKQQQRQSAMVRAKKCTEAMGLSLTSFNSNVITRKPISLEGYSIGDKAELNYLFSLDISREDAALEAKSLEVGDAAFILRSDYNWTYAVVIDKTVVPDGQSSLRFEVGADKSRKTFFEAQWGKYVRVIKTTSRAVPGLSYSESRSDKANQDAVNNTNLARPKPKGILRNKEHYPGKKLVERSRSEGNVGHRVQFVQSSTMYYDADSKIFAGRKEDSVMQTPAQFELLTTVCCKKNEAKKKKKKNRKKKGPERPELATTSSSSENTPTQATIDVKESESWDVRQLLFKLTQPVFPWRPTYSADKDDAITSEKDIVEESLTIECELRDDEKFHEIHILTSM</sequence>
<proteinExistence type="predicted"/>
<feature type="region of interest" description="Disordered" evidence="1">
    <location>
        <begin position="251"/>
        <end position="280"/>
    </location>
</feature>
<protein>
    <submittedName>
        <fullName evidence="2">Uncharacterized protein</fullName>
    </submittedName>
</protein>
<accession>A0AAD8YL98</accession>